<feature type="domain" description="DUF2147" evidence="2">
    <location>
        <begin position="29"/>
        <end position="148"/>
    </location>
</feature>
<feature type="signal peptide" evidence="1">
    <location>
        <begin position="1"/>
        <end position="23"/>
    </location>
</feature>
<keyword evidence="1" id="KW-0732">Signal</keyword>
<evidence type="ECO:0000313" key="3">
    <source>
        <dbReference type="EMBL" id="PPU59087.1"/>
    </source>
</evidence>
<dbReference type="RefSeq" id="WP_104614015.1">
    <property type="nucleotide sequence ID" value="NZ_CP167817.1"/>
</dbReference>
<protein>
    <recommendedName>
        <fullName evidence="2">DUF2147 domain-containing protein</fullName>
    </recommendedName>
</protein>
<dbReference type="EMBL" id="MDEE01000001">
    <property type="protein sequence ID" value="PPU59087.1"/>
    <property type="molecule type" value="Genomic_DNA"/>
</dbReference>
<dbReference type="Proteomes" id="UP000238908">
    <property type="component" value="Unassembled WGS sequence"/>
</dbReference>
<dbReference type="AlphaFoldDB" id="A0A2S7CBY1"/>
<dbReference type="Gene3D" id="2.40.128.520">
    <property type="match status" value="1"/>
</dbReference>
<reference evidence="3 4" key="1">
    <citation type="submission" date="2016-08" db="EMBL/GenBank/DDBJ databases">
        <authorList>
            <person name="Seilhamer J.J."/>
        </authorList>
    </citation>
    <scope>NUCLEOTIDE SEQUENCE [LARGE SCALE GENOMIC DNA]</scope>
    <source>
        <strain evidence="3 4">CFBP7245</strain>
    </source>
</reference>
<evidence type="ECO:0000259" key="2">
    <source>
        <dbReference type="Pfam" id="PF09917"/>
    </source>
</evidence>
<comment type="caution">
    <text evidence="3">The sequence shown here is derived from an EMBL/GenBank/DDBJ whole genome shotgun (WGS) entry which is preliminary data.</text>
</comment>
<evidence type="ECO:0000313" key="4">
    <source>
        <dbReference type="Proteomes" id="UP000238908"/>
    </source>
</evidence>
<dbReference type="InterPro" id="IPR019223">
    <property type="entry name" value="DUF2147"/>
</dbReference>
<evidence type="ECO:0000256" key="1">
    <source>
        <dbReference type="SAM" id="SignalP"/>
    </source>
</evidence>
<feature type="chain" id="PRO_5015400000" description="DUF2147 domain-containing protein" evidence="1">
    <location>
        <begin position="24"/>
        <end position="149"/>
    </location>
</feature>
<accession>A0A2S7CBY1</accession>
<dbReference type="PANTHER" id="PTHR36919">
    <property type="entry name" value="BLR1215 PROTEIN"/>
    <property type="match status" value="1"/>
</dbReference>
<name>A0A2S7CBY1_9XANT</name>
<sequence length="149" mass="15855">MRKTFKTLMVALPLAAASLLAQAADSPVGRWKTIDDETGKPKSVVQIEQAANGTLSGKVVEILQSNNGPNPMCDKCDGALKGKPIKGMTILWGLKADGTAVWDGGSVLDPAKGKTYKAKITLTEGGKKLQMRGYVGIEALGRTQTWVRE</sequence>
<dbReference type="Pfam" id="PF09917">
    <property type="entry name" value="DUF2147"/>
    <property type="match status" value="1"/>
</dbReference>
<dbReference type="PANTHER" id="PTHR36919:SF3">
    <property type="entry name" value="BLL5882 PROTEIN"/>
    <property type="match status" value="1"/>
</dbReference>
<proteinExistence type="predicted"/>
<organism evidence="3 4">
    <name type="scientific">Xanthomonas dyei</name>
    <dbReference type="NCBI Taxonomy" id="743699"/>
    <lineage>
        <taxon>Bacteria</taxon>
        <taxon>Pseudomonadati</taxon>
        <taxon>Pseudomonadota</taxon>
        <taxon>Gammaproteobacteria</taxon>
        <taxon>Lysobacterales</taxon>
        <taxon>Lysobacteraceae</taxon>
        <taxon>Xanthomonas</taxon>
    </lineage>
</organism>
<gene>
    <name evidence="3" type="ORF">XdyCFBP7245_01245</name>
</gene>